<proteinExistence type="predicted"/>
<protein>
    <recommendedName>
        <fullName evidence="4">Secretory lipase</fullName>
    </recommendedName>
</protein>
<feature type="chain" id="PRO_5031077686" description="Secretory lipase" evidence="1">
    <location>
        <begin position="21"/>
        <end position="467"/>
    </location>
</feature>
<dbReference type="RefSeq" id="WP_184855140.1">
    <property type="nucleotide sequence ID" value="NZ_JACHLK010000001.1"/>
</dbReference>
<dbReference type="EMBL" id="JACHLK010000001">
    <property type="protein sequence ID" value="MBB6557702.1"/>
    <property type="molecule type" value="Genomic_DNA"/>
</dbReference>
<sequence length="467" mass="50033">MHPLSAFPVPARRLVLPGLAASLLLAACAPMKTPPAAGVGTAVPASKEAAPVATACPKDIEAIARCLSGQDSAGAYYLIAMPKAWNQVLVMHSHGGPTLGAPKPERAVEDLERWSIMVRAGYAWAGSTFRQGGVAVRAAAEDTERLRRIFIAQVAQPRRTILHGQSWGASVAAMGADMFGHGAVSPRPYDAVLLTSGLLAGGSRSYDFRTDLRVVYQHLCHNHPLPSEAQYPLNIGLPAGAKLTGAELTARVNDCLGLDKPAAQRTPEQQRKVKTIVDVLRIPASSIQSHLNWGTFHYRDVVHLRTGDASPFGNTGARYTGSPDDAALNAAVLRYKADPQALARFAQDTDPTGRIDVPVLTTKGVDDPTAFVELDAFFKGTMERAGSGARLVQTFTQHNTHSYLSDPTYPTLMTALLRWVDEGAKPTPEVIAQQCPANEAKFGKGCAFLPAYVPKPLNSRVVDRDRP</sequence>
<organism evidence="2 3">
    <name type="scientific">Acidovorax soli</name>
    <dbReference type="NCBI Taxonomy" id="592050"/>
    <lineage>
        <taxon>Bacteria</taxon>
        <taxon>Pseudomonadati</taxon>
        <taxon>Pseudomonadota</taxon>
        <taxon>Betaproteobacteria</taxon>
        <taxon>Burkholderiales</taxon>
        <taxon>Comamonadaceae</taxon>
        <taxon>Acidovorax</taxon>
    </lineage>
</organism>
<feature type="signal peptide" evidence="1">
    <location>
        <begin position="1"/>
        <end position="20"/>
    </location>
</feature>
<dbReference type="SUPFAM" id="SSF53474">
    <property type="entry name" value="alpha/beta-Hydrolases"/>
    <property type="match status" value="1"/>
</dbReference>
<gene>
    <name evidence="2" type="ORF">HNP48_000366</name>
</gene>
<reference evidence="2 3" key="1">
    <citation type="submission" date="2020-08" db="EMBL/GenBank/DDBJ databases">
        <title>Functional genomics of gut bacteria from endangered species of beetles.</title>
        <authorList>
            <person name="Carlos-Shanley C."/>
        </authorList>
    </citation>
    <scope>NUCLEOTIDE SEQUENCE [LARGE SCALE GENOMIC DNA]</scope>
    <source>
        <strain evidence="2 3">S00198</strain>
    </source>
</reference>
<dbReference type="AlphaFoldDB" id="A0A7X0U718"/>
<comment type="caution">
    <text evidence="2">The sequence shown here is derived from an EMBL/GenBank/DDBJ whole genome shotgun (WGS) entry which is preliminary data.</text>
</comment>
<dbReference type="InterPro" id="IPR029058">
    <property type="entry name" value="AB_hydrolase_fold"/>
</dbReference>
<accession>A0A7X0U718</accession>
<keyword evidence="3" id="KW-1185">Reference proteome</keyword>
<evidence type="ECO:0000313" key="2">
    <source>
        <dbReference type="EMBL" id="MBB6557702.1"/>
    </source>
</evidence>
<evidence type="ECO:0008006" key="4">
    <source>
        <dbReference type="Google" id="ProtNLM"/>
    </source>
</evidence>
<name>A0A7X0U718_9BURK</name>
<dbReference type="Proteomes" id="UP000575083">
    <property type="component" value="Unassembled WGS sequence"/>
</dbReference>
<evidence type="ECO:0000256" key="1">
    <source>
        <dbReference type="SAM" id="SignalP"/>
    </source>
</evidence>
<evidence type="ECO:0000313" key="3">
    <source>
        <dbReference type="Proteomes" id="UP000575083"/>
    </source>
</evidence>
<keyword evidence="1" id="KW-0732">Signal</keyword>